<accession>A0A8J2PK32</accession>
<evidence type="ECO:0000313" key="2">
    <source>
        <dbReference type="Proteomes" id="UP000708208"/>
    </source>
</evidence>
<dbReference type="Proteomes" id="UP000708208">
    <property type="component" value="Unassembled WGS sequence"/>
</dbReference>
<organism evidence="1 2">
    <name type="scientific">Allacma fusca</name>
    <dbReference type="NCBI Taxonomy" id="39272"/>
    <lineage>
        <taxon>Eukaryota</taxon>
        <taxon>Metazoa</taxon>
        <taxon>Ecdysozoa</taxon>
        <taxon>Arthropoda</taxon>
        <taxon>Hexapoda</taxon>
        <taxon>Collembola</taxon>
        <taxon>Symphypleona</taxon>
        <taxon>Sminthuridae</taxon>
        <taxon>Allacma</taxon>
    </lineage>
</organism>
<keyword evidence="2" id="KW-1185">Reference proteome</keyword>
<name>A0A8J2PK32_9HEXA</name>
<reference evidence="1" key="1">
    <citation type="submission" date="2021-06" db="EMBL/GenBank/DDBJ databases">
        <authorList>
            <person name="Hodson N. C."/>
            <person name="Mongue J. A."/>
            <person name="Jaron S. K."/>
        </authorList>
    </citation>
    <scope>NUCLEOTIDE SEQUENCE</scope>
</reference>
<comment type="caution">
    <text evidence="1">The sequence shown here is derived from an EMBL/GenBank/DDBJ whole genome shotgun (WGS) entry which is preliminary data.</text>
</comment>
<dbReference type="EMBL" id="CAJVCH010382719">
    <property type="protein sequence ID" value="CAG7816944.1"/>
    <property type="molecule type" value="Genomic_DNA"/>
</dbReference>
<gene>
    <name evidence="1" type="ORF">AFUS01_LOCUS27535</name>
</gene>
<feature type="non-terminal residue" evidence="1">
    <location>
        <position position="1"/>
    </location>
</feature>
<evidence type="ECO:0000313" key="1">
    <source>
        <dbReference type="EMBL" id="CAG7816944.1"/>
    </source>
</evidence>
<protein>
    <submittedName>
        <fullName evidence="1">Uncharacterized protein</fullName>
    </submittedName>
</protein>
<proteinExistence type="predicted"/>
<sequence>LHQEVDNRIKFKLH</sequence>